<protein>
    <submittedName>
        <fullName evidence="2">Uncharacterized protein</fullName>
    </submittedName>
</protein>
<feature type="region of interest" description="Disordered" evidence="1">
    <location>
        <begin position="312"/>
        <end position="360"/>
    </location>
</feature>
<dbReference type="AlphaFoldDB" id="Q3JWL2"/>
<reference evidence="2 3" key="1">
    <citation type="submission" date="2005-09" db="EMBL/GenBank/DDBJ databases">
        <authorList>
            <person name="Woods D.E."/>
            <person name="Nierman W.C."/>
        </authorList>
    </citation>
    <scope>NUCLEOTIDE SEQUENCE [LARGE SCALE GENOMIC DNA]</scope>
    <source>
        <strain evidence="2 3">1710b</strain>
    </source>
</reference>
<dbReference type="EnsemblBacteria" id="ABA51028">
    <property type="protein sequence ID" value="ABA51028"/>
    <property type="gene ID" value="BURPS1710b_0627"/>
</dbReference>
<name>Q3JWL2_BURP1</name>
<feature type="compositionally biased region" description="Basic residues" evidence="1">
    <location>
        <begin position="338"/>
        <end position="360"/>
    </location>
</feature>
<accession>Q3JWL2</accession>
<gene>
    <name evidence="2" type="ordered locus">BURPS1710b_0627</name>
</gene>
<organism evidence="2 3">
    <name type="scientific">Burkholderia pseudomallei (strain 1710b)</name>
    <dbReference type="NCBI Taxonomy" id="320372"/>
    <lineage>
        <taxon>Bacteria</taxon>
        <taxon>Pseudomonadati</taxon>
        <taxon>Pseudomonadota</taxon>
        <taxon>Betaproteobacteria</taxon>
        <taxon>Burkholderiales</taxon>
        <taxon>Burkholderiaceae</taxon>
        <taxon>Burkholderia</taxon>
        <taxon>pseudomallei group</taxon>
    </lineage>
</organism>
<proteinExistence type="predicted"/>
<dbReference type="HOGENOM" id="CLU_768763_0_0_4"/>
<dbReference type="KEGG" id="bpm:BURPS1710b_0627"/>
<evidence type="ECO:0000313" key="2">
    <source>
        <dbReference type="EMBL" id="ABA51028.1"/>
    </source>
</evidence>
<dbReference type="EMBL" id="CP000124">
    <property type="protein sequence ID" value="ABA51028.1"/>
    <property type="molecule type" value="Genomic_DNA"/>
</dbReference>
<evidence type="ECO:0000313" key="3">
    <source>
        <dbReference type="Proteomes" id="UP000002700"/>
    </source>
</evidence>
<feature type="compositionally biased region" description="Basic residues" evidence="1">
    <location>
        <begin position="317"/>
        <end position="326"/>
    </location>
</feature>
<dbReference type="Proteomes" id="UP000002700">
    <property type="component" value="Chromosome I"/>
</dbReference>
<sequence length="360" mass="40514">MREAHLVRLFLVHLERVRMHVLAHRQMVLGRLQVLADRQHVDVVRAQVAHHLQDLVGRLAQADHQARFRRDVRMQRLEILQELQRMRIVRAGARLLVQARHRFEIVVHHVGRRRVQDRERTVEAATEVRRQDLDARRGRLLAHFADALDEVAGAAVAQIVAVDARDHHVLELERRDRAREVLRLVCVERIGPAVADVAERAAARALVAHDHERRGALAEAFADVRAARFLAHRMQVVLAQDRLDLVEARAAGGRLHADPFGLLQLLDRDDLDRNARGLRLRLLLGGRIVGGSGRFGGCGGSGKVSHSIVPVPAAAMRRPRLRRRGGRSGGARASARLRASRRSRRGSPCRSFRAPRSRTG</sequence>
<evidence type="ECO:0000256" key="1">
    <source>
        <dbReference type="SAM" id="MobiDB-lite"/>
    </source>
</evidence>